<dbReference type="GO" id="GO:0004316">
    <property type="term" value="F:3-oxoacyl-[acyl-carrier-protein] reductase (NADPH) activity"/>
    <property type="evidence" value="ECO:0007669"/>
    <property type="project" value="UniProtKB-EC"/>
</dbReference>
<proteinExistence type="inferred from homology"/>
<accession>A0A074XGC2</accession>
<sequence>MSEIQAPRLREQDLAGKVAVVTGATRGIGRAIALQLASRGCSVLGTCSKPDSLILIDSLAHTVSSLYSEHPSPPKVTGVAANITDPECAQKIVHALEQKFGGHVDILVNNAAHPILVKIGELEPQMVSEVMAANIQTPMMIVNDLVKKKMFRTGSRIVNIGSDAARASIPGLPGRSLYTTFKSALEGLARAWADELGANPELEFMKGTTANTVAVGFTETDMVSKMPPPMRQAVNQHVLAKQSLGPRAALPEDIADVVGFLCGPDSRWVTGSVVSADGGMVKIM</sequence>
<dbReference type="InterPro" id="IPR036291">
    <property type="entry name" value="NAD(P)-bd_dom_sf"/>
</dbReference>
<dbReference type="CDD" id="cd05233">
    <property type="entry name" value="SDR_c"/>
    <property type="match status" value="1"/>
</dbReference>
<dbReference type="InterPro" id="IPR050259">
    <property type="entry name" value="SDR"/>
</dbReference>
<organism evidence="4 5">
    <name type="scientific">Aureobasidium namibiae CBS 147.97</name>
    <dbReference type="NCBI Taxonomy" id="1043004"/>
    <lineage>
        <taxon>Eukaryota</taxon>
        <taxon>Fungi</taxon>
        <taxon>Dikarya</taxon>
        <taxon>Ascomycota</taxon>
        <taxon>Pezizomycotina</taxon>
        <taxon>Dothideomycetes</taxon>
        <taxon>Dothideomycetidae</taxon>
        <taxon>Dothideales</taxon>
        <taxon>Saccotheciaceae</taxon>
        <taxon>Aureobasidium</taxon>
    </lineage>
</organism>
<dbReference type="HOGENOM" id="CLU_010194_1_3_1"/>
<evidence type="ECO:0000313" key="5">
    <source>
        <dbReference type="Proteomes" id="UP000027730"/>
    </source>
</evidence>
<protein>
    <recommendedName>
        <fullName evidence="2">3-oxoacyl-[acyl-carrier-protein] reductase</fullName>
        <ecNumber evidence="2">1.1.1.100</ecNumber>
    </recommendedName>
</protein>
<dbReference type="Gene3D" id="3.40.50.720">
    <property type="entry name" value="NAD(P)-binding Rossmann-like Domain"/>
    <property type="match status" value="1"/>
</dbReference>
<dbReference type="STRING" id="1043004.A0A074XGC2"/>
<evidence type="ECO:0000256" key="2">
    <source>
        <dbReference type="ARBA" id="ARBA00012948"/>
    </source>
</evidence>
<name>A0A074XGC2_9PEZI</name>
<dbReference type="SUPFAM" id="SSF51735">
    <property type="entry name" value="NAD(P)-binding Rossmann-fold domains"/>
    <property type="match status" value="1"/>
</dbReference>
<comment type="similarity">
    <text evidence="1">Belongs to the short-chain dehydrogenases/reductases (SDR) family.</text>
</comment>
<dbReference type="AlphaFoldDB" id="A0A074XGC2"/>
<keyword evidence="5" id="KW-1185">Reference proteome</keyword>
<dbReference type="Proteomes" id="UP000027730">
    <property type="component" value="Unassembled WGS sequence"/>
</dbReference>
<dbReference type="InterPro" id="IPR002347">
    <property type="entry name" value="SDR_fam"/>
</dbReference>
<dbReference type="PANTHER" id="PTHR42879">
    <property type="entry name" value="3-OXOACYL-(ACYL-CARRIER-PROTEIN) REDUCTASE"/>
    <property type="match status" value="1"/>
</dbReference>
<evidence type="ECO:0000313" key="4">
    <source>
        <dbReference type="EMBL" id="KEQ73611.1"/>
    </source>
</evidence>
<gene>
    <name evidence="4" type="ORF">M436DRAFT_72897</name>
</gene>
<dbReference type="Pfam" id="PF13561">
    <property type="entry name" value="adh_short_C2"/>
    <property type="match status" value="1"/>
</dbReference>
<dbReference type="EMBL" id="KL584709">
    <property type="protein sequence ID" value="KEQ73611.1"/>
    <property type="molecule type" value="Genomic_DNA"/>
</dbReference>
<dbReference type="PANTHER" id="PTHR42879:SF2">
    <property type="entry name" value="3-OXOACYL-[ACYL-CARRIER-PROTEIN] REDUCTASE FABG"/>
    <property type="match status" value="1"/>
</dbReference>
<reference evidence="4 5" key="1">
    <citation type="journal article" date="2014" name="BMC Genomics">
        <title>Genome sequencing of four Aureobasidium pullulans varieties: biotechnological potential, stress tolerance, and description of new species.</title>
        <authorList>
            <person name="Gostin Ar C."/>
            <person name="Ohm R.A."/>
            <person name="Kogej T."/>
            <person name="Sonjak S."/>
            <person name="Turk M."/>
            <person name="Zajc J."/>
            <person name="Zalar P."/>
            <person name="Grube M."/>
            <person name="Sun H."/>
            <person name="Han J."/>
            <person name="Sharma A."/>
            <person name="Chiniquy J."/>
            <person name="Ngan C.Y."/>
            <person name="Lipzen A."/>
            <person name="Barry K."/>
            <person name="Grigoriev I.V."/>
            <person name="Gunde-Cimerman N."/>
        </authorList>
    </citation>
    <scope>NUCLEOTIDE SEQUENCE [LARGE SCALE GENOMIC DNA]</scope>
    <source>
        <strain evidence="4 5">CBS 147.97</strain>
    </source>
</reference>
<dbReference type="RefSeq" id="XP_013427727.1">
    <property type="nucleotide sequence ID" value="XM_013572273.1"/>
</dbReference>
<dbReference type="PRINTS" id="PR00081">
    <property type="entry name" value="GDHRDH"/>
</dbReference>
<dbReference type="EC" id="1.1.1.100" evidence="2"/>
<evidence type="ECO:0000256" key="3">
    <source>
        <dbReference type="ARBA" id="ARBA00048508"/>
    </source>
</evidence>
<comment type="catalytic activity">
    <reaction evidence="3">
        <text>a (3R)-hydroxyacyl-[ACP] + NADP(+) = a 3-oxoacyl-[ACP] + NADPH + H(+)</text>
        <dbReference type="Rhea" id="RHEA:17397"/>
        <dbReference type="Rhea" id="RHEA-COMP:9916"/>
        <dbReference type="Rhea" id="RHEA-COMP:9945"/>
        <dbReference type="ChEBI" id="CHEBI:15378"/>
        <dbReference type="ChEBI" id="CHEBI:57783"/>
        <dbReference type="ChEBI" id="CHEBI:58349"/>
        <dbReference type="ChEBI" id="CHEBI:78776"/>
        <dbReference type="ChEBI" id="CHEBI:78827"/>
        <dbReference type="EC" id="1.1.1.100"/>
    </reaction>
</comment>
<dbReference type="OrthoDB" id="47007at2759"/>
<dbReference type="PRINTS" id="PR00080">
    <property type="entry name" value="SDRFAMILY"/>
</dbReference>
<evidence type="ECO:0000256" key="1">
    <source>
        <dbReference type="ARBA" id="ARBA00006484"/>
    </source>
</evidence>
<dbReference type="GeneID" id="25415189"/>